<dbReference type="Pfam" id="PF00730">
    <property type="entry name" value="HhH-GPD"/>
    <property type="match status" value="1"/>
</dbReference>
<dbReference type="Gene3D" id="1.10.340.30">
    <property type="entry name" value="Hypothetical protein, domain 2"/>
    <property type="match status" value="1"/>
</dbReference>
<accession>A0ABV0BQA7</accession>
<evidence type="ECO:0000256" key="4">
    <source>
        <dbReference type="ARBA" id="ARBA00023204"/>
    </source>
</evidence>
<dbReference type="EC" id="3.2.2.21" evidence="2"/>
<dbReference type="InterPro" id="IPR051912">
    <property type="entry name" value="Alkylbase_DNA_Glycosylase/TA"/>
</dbReference>
<comment type="caution">
    <text evidence="6">The sequence shown here is derived from an EMBL/GenBank/DDBJ whole genome shotgun (WGS) entry which is preliminary data.</text>
</comment>
<evidence type="ECO:0000313" key="7">
    <source>
        <dbReference type="Proteomes" id="UP001418637"/>
    </source>
</evidence>
<organism evidence="6 7">
    <name type="scientific">Hohaiivirga grylli</name>
    <dbReference type="NCBI Taxonomy" id="3133970"/>
    <lineage>
        <taxon>Bacteria</taxon>
        <taxon>Pseudomonadati</taxon>
        <taxon>Pseudomonadota</taxon>
        <taxon>Alphaproteobacteria</taxon>
        <taxon>Hyphomicrobiales</taxon>
        <taxon>Methylobacteriaceae</taxon>
        <taxon>Hohaiivirga</taxon>
    </lineage>
</organism>
<evidence type="ECO:0000256" key="1">
    <source>
        <dbReference type="ARBA" id="ARBA00000086"/>
    </source>
</evidence>
<dbReference type="SMART" id="SM00478">
    <property type="entry name" value="ENDO3c"/>
    <property type="match status" value="1"/>
</dbReference>
<dbReference type="CDD" id="cd00056">
    <property type="entry name" value="ENDO3c"/>
    <property type="match status" value="1"/>
</dbReference>
<dbReference type="RefSeq" id="WP_346337754.1">
    <property type="nucleotide sequence ID" value="NZ_JBBYXI010000004.1"/>
</dbReference>
<evidence type="ECO:0000313" key="6">
    <source>
        <dbReference type="EMBL" id="MEN3931715.1"/>
    </source>
</evidence>
<evidence type="ECO:0000256" key="3">
    <source>
        <dbReference type="ARBA" id="ARBA00022763"/>
    </source>
</evidence>
<dbReference type="InterPro" id="IPR011257">
    <property type="entry name" value="DNA_glycosylase"/>
</dbReference>
<gene>
    <name evidence="6" type="ORF">WJT86_11680</name>
</gene>
<evidence type="ECO:0000256" key="2">
    <source>
        <dbReference type="ARBA" id="ARBA00012000"/>
    </source>
</evidence>
<name>A0ABV0BQA7_9HYPH</name>
<protein>
    <recommendedName>
        <fullName evidence="2">DNA-3-methyladenine glycosylase II</fullName>
        <ecNumber evidence="2">3.2.2.21</ecNumber>
    </recommendedName>
</protein>
<dbReference type="PANTHER" id="PTHR43003:SF13">
    <property type="entry name" value="DNA-3-METHYLADENINE GLYCOSYLASE 2"/>
    <property type="match status" value="1"/>
</dbReference>
<dbReference type="InterPro" id="IPR003265">
    <property type="entry name" value="HhH-GPD_domain"/>
</dbReference>
<evidence type="ECO:0000259" key="5">
    <source>
        <dbReference type="SMART" id="SM00478"/>
    </source>
</evidence>
<dbReference type="SUPFAM" id="SSF48150">
    <property type="entry name" value="DNA-glycosylase"/>
    <property type="match status" value="1"/>
</dbReference>
<feature type="domain" description="HhH-GPD" evidence="5">
    <location>
        <begin position="55"/>
        <end position="207"/>
    </location>
</feature>
<dbReference type="EMBL" id="JBBYXI010000004">
    <property type="protein sequence ID" value="MEN3931715.1"/>
    <property type="molecule type" value="Genomic_DNA"/>
</dbReference>
<keyword evidence="3" id="KW-0227">DNA damage</keyword>
<reference evidence="6 7" key="1">
    <citation type="submission" date="2024-04" db="EMBL/GenBank/DDBJ databases">
        <title>A novel species isolated from cricket.</title>
        <authorList>
            <person name="Wang H.-C."/>
        </authorList>
    </citation>
    <scope>NUCLEOTIDE SEQUENCE [LARGE SCALE GENOMIC DNA]</scope>
    <source>
        <strain evidence="6 7">WL0021</strain>
    </source>
</reference>
<comment type="catalytic activity">
    <reaction evidence="1">
        <text>Hydrolysis of alkylated DNA, releasing 3-methyladenine, 3-methylguanine, 7-methylguanine and 7-methyladenine.</text>
        <dbReference type="EC" id="3.2.2.21"/>
    </reaction>
</comment>
<dbReference type="Gene3D" id="1.10.1670.40">
    <property type="match status" value="1"/>
</dbReference>
<keyword evidence="4" id="KW-0234">DNA repair</keyword>
<keyword evidence="7" id="KW-1185">Reference proteome</keyword>
<sequence>MAHSIQRIDTENDLKAGIEALSQQDPVIARLVAEGAIPQMRLREGGFSGLCWIITGQQLSTASANAIWQRLVSHLGEVSHEQFISSPEEDLRKLGLSQGKIKTMRAVAEAVIENRLPIEQLAQIEAQEAHNLMTAIHGIGPWTADLYLLSCIGHTDVFPAGDLALQEAYRIAYGYPHRPSAKEITELSLKWRPWRAVAARILWAYYRQVKARDGVMSTN</sequence>
<dbReference type="PANTHER" id="PTHR43003">
    <property type="entry name" value="DNA-3-METHYLADENINE GLYCOSYLASE"/>
    <property type="match status" value="1"/>
</dbReference>
<proteinExistence type="predicted"/>
<dbReference type="Proteomes" id="UP001418637">
    <property type="component" value="Unassembled WGS sequence"/>
</dbReference>